<dbReference type="EMBL" id="GGEC01058071">
    <property type="protein sequence ID" value="MBX38555.1"/>
    <property type="molecule type" value="Transcribed_RNA"/>
</dbReference>
<name>A0A2P2N7Y1_RHIMU</name>
<accession>A0A2P2N7Y1</accession>
<reference evidence="1" key="1">
    <citation type="submission" date="2018-02" db="EMBL/GenBank/DDBJ databases">
        <title>Rhizophora mucronata_Transcriptome.</title>
        <authorList>
            <person name="Meera S.P."/>
            <person name="Sreeshan A."/>
            <person name="Augustine A."/>
        </authorList>
    </citation>
    <scope>NUCLEOTIDE SEQUENCE</scope>
    <source>
        <tissue evidence="1">Leaf</tissue>
    </source>
</reference>
<organism evidence="1">
    <name type="scientific">Rhizophora mucronata</name>
    <name type="common">Asiatic mangrove</name>
    <dbReference type="NCBI Taxonomy" id="61149"/>
    <lineage>
        <taxon>Eukaryota</taxon>
        <taxon>Viridiplantae</taxon>
        <taxon>Streptophyta</taxon>
        <taxon>Embryophyta</taxon>
        <taxon>Tracheophyta</taxon>
        <taxon>Spermatophyta</taxon>
        <taxon>Magnoliopsida</taxon>
        <taxon>eudicotyledons</taxon>
        <taxon>Gunneridae</taxon>
        <taxon>Pentapetalae</taxon>
        <taxon>rosids</taxon>
        <taxon>fabids</taxon>
        <taxon>Malpighiales</taxon>
        <taxon>Rhizophoraceae</taxon>
        <taxon>Rhizophora</taxon>
    </lineage>
</organism>
<sequence>MNPVVQSMRVASVETPKFIYNLSDHRTVPMAASVINVHHRESHDQSGGQAGGVPQMNHVVQSMRATSMETAKIIDDLSDDPARLQIYKSQPPPPTLSSQYQTIVSLLQSERIEDSFLAG</sequence>
<proteinExistence type="predicted"/>
<dbReference type="AlphaFoldDB" id="A0A2P2N7Y1"/>
<protein>
    <submittedName>
        <fullName evidence="1">Uncharacterized protein MANES_02G071700</fullName>
    </submittedName>
</protein>
<evidence type="ECO:0000313" key="1">
    <source>
        <dbReference type="EMBL" id="MBX38555.1"/>
    </source>
</evidence>